<dbReference type="SUPFAM" id="SSF101898">
    <property type="entry name" value="NHL repeat"/>
    <property type="match status" value="1"/>
</dbReference>
<gene>
    <name evidence="8" type="ORF">OKA104_LOCUS34861</name>
</gene>
<keyword evidence="7" id="KW-0812">Transmembrane</keyword>
<keyword evidence="4" id="KW-0548">Nucleotidyltransferase</keyword>
<dbReference type="InterPro" id="IPR000768">
    <property type="entry name" value="ART"/>
</dbReference>
<keyword evidence="7" id="KW-0472">Membrane</keyword>
<reference evidence="8" key="1">
    <citation type="submission" date="2021-02" db="EMBL/GenBank/DDBJ databases">
        <authorList>
            <person name="Nowell W R."/>
        </authorList>
    </citation>
    <scope>NUCLEOTIDE SEQUENCE</scope>
</reference>
<dbReference type="PROSITE" id="PS51996">
    <property type="entry name" value="TR_MART"/>
    <property type="match status" value="1"/>
</dbReference>
<feature type="transmembrane region" description="Helical" evidence="7">
    <location>
        <begin position="430"/>
        <end position="452"/>
    </location>
</feature>
<evidence type="ECO:0000256" key="2">
    <source>
        <dbReference type="ARBA" id="ARBA00022676"/>
    </source>
</evidence>
<dbReference type="Pfam" id="PF01129">
    <property type="entry name" value="ART"/>
    <property type="match status" value="1"/>
</dbReference>
<evidence type="ECO:0000256" key="1">
    <source>
        <dbReference type="ARBA" id="ARBA00009558"/>
    </source>
</evidence>
<evidence type="ECO:0000256" key="6">
    <source>
        <dbReference type="RuleBase" id="RU361228"/>
    </source>
</evidence>
<comment type="similarity">
    <text evidence="1 6">Belongs to the Arg-specific ADP-ribosyltransferase family.</text>
</comment>
<dbReference type="EC" id="2.4.2.31" evidence="6"/>
<dbReference type="GO" id="GO:0016779">
    <property type="term" value="F:nucleotidyltransferase activity"/>
    <property type="evidence" value="ECO:0007669"/>
    <property type="project" value="UniProtKB-KW"/>
</dbReference>
<evidence type="ECO:0000256" key="7">
    <source>
        <dbReference type="SAM" id="Phobius"/>
    </source>
</evidence>
<organism evidence="8 9">
    <name type="scientific">Adineta steineri</name>
    <dbReference type="NCBI Taxonomy" id="433720"/>
    <lineage>
        <taxon>Eukaryota</taxon>
        <taxon>Metazoa</taxon>
        <taxon>Spiralia</taxon>
        <taxon>Gnathifera</taxon>
        <taxon>Rotifera</taxon>
        <taxon>Eurotatoria</taxon>
        <taxon>Bdelloidea</taxon>
        <taxon>Adinetida</taxon>
        <taxon>Adinetidae</taxon>
        <taxon>Adineta</taxon>
    </lineage>
</organism>
<dbReference type="AlphaFoldDB" id="A0A819TZN3"/>
<protein>
    <recommendedName>
        <fullName evidence="6">NAD(P)(+)--arginine ADP-ribosyltransferase</fullName>
        <ecNumber evidence="6">2.4.2.31</ecNumber>
    </recommendedName>
    <alternativeName>
        <fullName evidence="6">Mono(ADP-ribosyl)transferase</fullName>
    </alternativeName>
</protein>
<comment type="catalytic activity">
    <reaction evidence="5 6">
        <text>L-arginyl-[protein] + NAD(+) = N(omega)-(ADP-D-ribosyl)-L-arginyl-[protein] + nicotinamide + H(+)</text>
        <dbReference type="Rhea" id="RHEA:19149"/>
        <dbReference type="Rhea" id="RHEA-COMP:10532"/>
        <dbReference type="Rhea" id="RHEA-COMP:15087"/>
        <dbReference type="ChEBI" id="CHEBI:15378"/>
        <dbReference type="ChEBI" id="CHEBI:17154"/>
        <dbReference type="ChEBI" id="CHEBI:29965"/>
        <dbReference type="ChEBI" id="CHEBI:57540"/>
        <dbReference type="ChEBI" id="CHEBI:142554"/>
        <dbReference type="EC" id="2.4.2.31"/>
    </reaction>
</comment>
<sequence length="932" mass="107270">MTNNNNYQYYPLESEELDASITTICHSNTNNTLIWLDADALNSTSPNTQLTIEMFKSIADTDYKLYNSVEMFLTAIQSIAKISKLIVITSGCFAENLLPKLSLSLLRELSSIFIFCKDSTKYKYLQKKYRKIMDICTDEQSLKEAIKDELRPPTDFLVMDQNLKPLFSLTDNCQEFNLYKKYIEVLKYYPWSSENRKKMLNECKKHYRKDSAQRRKIEEFKYNYTPETAIQWYTRDSFLYRLVNKALRSLDMEQINIFRPYIKDLCKQLEHLHKQNQSDIPLTIFRGHGNMTMDQFEKLKENIGALISFNGFLSATMDYNVAVIFAGSQLTEDKSVIYEIRTNYNLKNVVFADITQLSAMEDEKEFLFSLCSIFRIDGIINDDENQLSKIIMSAVDEDAVNIAEQIKIEIIQGEENHFFCCINQYCHKQYIIKAFAIIFLIMIMALGIIFGINIKLKDHALKLNNCVGSNCTTFSATTTVITTAPTDIESSAVTNLIKTASTTLDYGTTNPAVSTRIDCVPVGWNYKGDLIKNESSTTAFAVDDDLNVYIGHYYYKSLDKWSPHENINPEPLMNVMILSSCKKLYVNSAGDIFVLDTFTRVLRKWSVNSSSPIIVADGNKTDLVGNPVPYPTDFAVDETNNIIYLLDTPYKRIFKYTNGSEIGITIVDGSPVQMFTSRLGVDIDPLAIAVDKTGYIILGEKDRITIWSSDGKFKGIAMQKYQDNRSTIVQNMSAGVLVFDRFGNLYVQMCIVFLLEIYFGKSDSQGGTLKFLQQWALNDLKHVDIYTAGNQQWKLYVKIIDVLHIVEIIFFNMASLPTFTVNNFLSNFIYPLLSWAIMTASQTDVYYDLWRLRASPTMSFYFIVYSRQASFMDLSEECLYNGWMDHGFWFYRQQCVKRKAGDGKVFINTMFETTPVQEIRRKKPPRLKRKNL</sequence>
<evidence type="ECO:0000256" key="3">
    <source>
        <dbReference type="ARBA" id="ARBA00022679"/>
    </source>
</evidence>
<keyword evidence="7" id="KW-1133">Transmembrane helix</keyword>
<dbReference type="GO" id="GO:0106274">
    <property type="term" value="F:NAD+-protein-arginine ADP-ribosyltransferase activity"/>
    <property type="evidence" value="ECO:0007669"/>
    <property type="project" value="UniProtKB-EC"/>
</dbReference>
<keyword evidence="6" id="KW-0521">NADP</keyword>
<evidence type="ECO:0000313" key="8">
    <source>
        <dbReference type="EMBL" id="CAF4086024.1"/>
    </source>
</evidence>
<comment type="caution">
    <text evidence="8">The sequence shown here is derived from an EMBL/GenBank/DDBJ whole genome shotgun (WGS) entry which is preliminary data.</text>
</comment>
<proteinExistence type="inferred from homology"/>
<dbReference type="Gene3D" id="3.90.176.10">
    <property type="entry name" value="Toxin ADP-ribosyltransferase, Chain A, domain 1"/>
    <property type="match status" value="1"/>
</dbReference>
<accession>A0A819TZN3</accession>
<dbReference type="InterPro" id="IPR011042">
    <property type="entry name" value="6-blade_b-propeller_TolB-like"/>
</dbReference>
<evidence type="ECO:0000256" key="5">
    <source>
        <dbReference type="ARBA" id="ARBA00047597"/>
    </source>
</evidence>
<dbReference type="Proteomes" id="UP000663881">
    <property type="component" value="Unassembled WGS sequence"/>
</dbReference>
<keyword evidence="6" id="KW-0520">NAD</keyword>
<dbReference type="Gene3D" id="2.120.10.30">
    <property type="entry name" value="TolB, C-terminal domain"/>
    <property type="match status" value="1"/>
</dbReference>
<keyword evidence="2 6" id="KW-0328">Glycosyltransferase</keyword>
<name>A0A819TZN3_9BILA</name>
<dbReference type="EMBL" id="CAJOAY010004866">
    <property type="protein sequence ID" value="CAF4086024.1"/>
    <property type="molecule type" value="Genomic_DNA"/>
</dbReference>
<evidence type="ECO:0000256" key="4">
    <source>
        <dbReference type="ARBA" id="ARBA00022695"/>
    </source>
</evidence>
<dbReference type="SUPFAM" id="SSF56399">
    <property type="entry name" value="ADP-ribosylation"/>
    <property type="match status" value="1"/>
</dbReference>
<keyword evidence="3 6" id="KW-0808">Transferase</keyword>
<evidence type="ECO:0000313" key="9">
    <source>
        <dbReference type="Proteomes" id="UP000663881"/>
    </source>
</evidence>